<dbReference type="EMBL" id="JAFFZE010000016">
    <property type="protein sequence ID" value="MCT2585658.1"/>
    <property type="molecule type" value="Genomic_DNA"/>
</dbReference>
<dbReference type="RefSeq" id="WP_260193330.1">
    <property type="nucleotide sequence ID" value="NZ_JAFFZE010000016.1"/>
</dbReference>
<sequence length="115" mass="11973">MTAPPAEELVAPPPTEPARLHRPARAAVALAELLAAAGLVAAAVWWAWPNGFATIVTVARDGTELTSERTSGNWLAAAIGLGALAALLLVDAVRQVVLAVRTRPRPRRSAKVARG</sequence>
<accession>A0ABT2JCQ7</accession>
<comment type="caution">
    <text evidence="2">The sequence shown here is derived from an EMBL/GenBank/DDBJ whole genome shotgun (WGS) entry which is preliminary data.</text>
</comment>
<evidence type="ECO:0000256" key="1">
    <source>
        <dbReference type="SAM" id="Phobius"/>
    </source>
</evidence>
<proteinExistence type="predicted"/>
<keyword evidence="1" id="KW-1133">Transmembrane helix</keyword>
<feature type="transmembrane region" description="Helical" evidence="1">
    <location>
        <begin position="26"/>
        <end position="48"/>
    </location>
</feature>
<evidence type="ECO:0000313" key="3">
    <source>
        <dbReference type="Proteomes" id="UP001156441"/>
    </source>
</evidence>
<reference evidence="2 3" key="1">
    <citation type="submission" date="2021-02" db="EMBL/GenBank/DDBJ databases">
        <title>Actinophytocola xerophila sp. nov., isolated from soil of cotton cropping field.</title>
        <authorList>
            <person name="Huang R."/>
            <person name="Chen X."/>
            <person name="Ge X."/>
            <person name="Liu W."/>
        </authorList>
    </citation>
    <scope>NUCLEOTIDE SEQUENCE [LARGE SCALE GENOMIC DNA]</scope>
    <source>
        <strain evidence="2 3">S1-96</strain>
    </source>
</reference>
<dbReference type="Proteomes" id="UP001156441">
    <property type="component" value="Unassembled WGS sequence"/>
</dbReference>
<keyword evidence="1" id="KW-0472">Membrane</keyword>
<keyword evidence="1" id="KW-0812">Transmembrane</keyword>
<gene>
    <name evidence="2" type="ORF">JT362_21295</name>
</gene>
<protein>
    <recommendedName>
        <fullName evidence="4">ABC transporter permease</fullName>
    </recommendedName>
</protein>
<organism evidence="2 3">
    <name type="scientific">Actinophytocola gossypii</name>
    <dbReference type="NCBI Taxonomy" id="2812003"/>
    <lineage>
        <taxon>Bacteria</taxon>
        <taxon>Bacillati</taxon>
        <taxon>Actinomycetota</taxon>
        <taxon>Actinomycetes</taxon>
        <taxon>Pseudonocardiales</taxon>
        <taxon>Pseudonocardiaceae</taxon>
    </lineage>
</organism>
<name>A0ABT2JCQ7_9PSEU</name>
<keyword evidence="3" id="KW-1185">Reference proteome</keyword>
<evidence type="ECO:0008006" key="4">
    <source>
        <dbReference type="Google" id="ProtNLM"/>
    </source>
</evidence>
<feature type="transmembrane region" description="Helical" evidence="1">
    <location>
        <begin position="74"/>
        <end position="100"/>
    </location>
</feature>
<evidence type="ECO:0000313" key="2">
    <source>
        <dbReference type="EMBL" id="MCT2585658.1"/>
    </source>
</evidence>